<dbReference type="STRING" id="298654.FraEuI1c_0428"/>
<dbReference type="InterPro" id="IPR029058">
    <property type="entry name" value="AB_hydrolase_fold"/>
</dbReference>
<dbReference type="RefSeq" id="WP_013421633.1">
    <property type="nucleotide sequence ID" value="NC_014666.1"/>
</dbReference>
<dbReference type="InterPro" id="IPR050266">
    <property type="entry name" value="AB_hydrolase_sf"/>
</dbReference>
<dbReference type="HOGENOM" id="CLU_020336_27_3_11"/>
<dbReference type="SUPFAM" id="SSF53474">
    <property type="entry name" value="alpha/beta-Hydrolases"/>
    <property type="match status" value="1"/>
</dbReference>
<evidence type="ECO:0000259" key="2">
    <source>
        <dbReference type="Pfam" id="PF12697"/>
    </source>
</evidence>
<proteinExistence type="predicted"/>
<dbReference type="KEGG" id="fri:FraEuI1c_0428"/>
<evidence type="ECO:0000313" key="4">
    <source>
        <dbReference type="Proteomes" id="UP000002484"/>
    </source>
</evidence>
<reference evidence="3 4" key="1">
    <citation type="submission" date="2010-10" db="EMBL/GenBank/DDBJ databases">
        <title>Complete sequence of Frankia sp. EuI1c.</title>
        <authorList>
            <consortium name="US DOE Joint Genome Institute"/>
            <person name="Lucas S."/>
            <person name="Copeland A."/>
            <person name="Lapidus A."/>
            <person name="Cheng J.-F."/>
            <person name="Bruce D."/>
            <person name="Goodwin L."/>
            <person name="Pitluck S."/>
            <person name="Chertkov O."/>
            <person name="Detter J.C."/>
            <person name="Han C."/>
            <person name="Tapia R."/>
            <person name="Land M."/>
            <person name="Hauser L."/>
            <person name="Jeffries C."/>
            <person name="Kyrpides N."/>
            <person name="Ivanova N."/>
            <person name="Mikhailova N."/>
            <person name="Beauchemin N."/>
            <person name="Sen A."/>
            <person name="Sur S.A."/>
            <person name="Gtari M."/>
            <person name="Wall L."/>
            <person name="Tisa L."/>
            <person name="Woyke T."/>
        </authorList>
    </citation>
    <scope>NUCLEOTIDE SEQUENCE [LARGE SCALE GENOMIC DNA]</scope>
    <source>
        <strain evidence="4">DSM 45817 / CECT 9037 / EuI1c</strain>
    </source>
</reference>
<dbReference type="eggNOG" id="COG0596">
    <property type="taxonomic scope" value="Bacteria"/>
</dbReference>
<accession>E3J9U9</accession>
<dbReference type="Proteomes" id="UP000002484">
    <property type="component" value="Chromosome"/>
</dbReference>
<dbReference type="GO" id="GO:0016020">
    <property type="term" value="C:membrane"/>
    <property type="evidence" value="ECO:0007669"/>
    <property type="project" value="TreeGrafter"/>
</dbReference>
<evidence type="ECO:0000256" key="1">
    <source>
        <dbReference type="ARBA" id="ARBA00022801"/>
    </source>
</evidence>
<feature type="domain" description="AB hydrolase-1" evidence="2">
    <location>
        <begin position="64"/>
        <end position="286"/>
    </location>
</feature>
<evidence type="ECO:0000313" key="3">
    <source>
        <dbReference type="EMBL" id="ADP78511.1"/>
    </source>
</evidence>
<dbReference type="Gene3D" id="3.40.50.1820">
    <property type="entry name" value="alpha/beta hydrolase"/>
    <property type="match status" value="1"/>
</dbReference>
<keyword evidence="4" id="KW-1185">Reference proteome</keyword>
<dbReference type="PANTHER" id="PTHR43798">
    <property type="entry name" value="MONOACYLGLYCEROL LIPASE"/>
    <property type="match status" value="1"/>
</dbReference>
<name>E3J9U9_PSEI1</name>
<gene>
    <name evidence="3" type="ordered locus">FraEuI1c_0428</name>
</gene>
<dbReference type="OrthoDB" id="5513277at2"/>
<keyword evidence="1 3" id="KW-0378">Hydrolase</keyword>
<sequence>MKTREDPTIGRFRGDRQRDRFLAAYDRAFALWPTPWTQTAVETRFGTTHVHRYGPPDAEGGVPIVLLHGAGSNAVQWYPFVAALGERRPVVALDTLGDPGRSIARAPIHEPASSAAWLDEALTELGIGSAHLIGHSYGGWLALNQALHSPDRLVTVAALDPGGLEKVGARFFWKMYLNGLAGLTAGPLRRRLAVRLDNPVLLVPELRKVLLTGARSFRTRRPAPRPLQDDELRRIRTPTLVLIGERSPLLHPDRAQARVTLMPNGRAEILPGVGHGPGFDHGNDVNARLLAFLDANAPSTAASP</sequence>
<dbReference type="PANTHER" id="PTHR43798:SF31">
    <property type="entry name" value="AB HYDROLASE SUPERFAMILY PROTEIN YCLE"/>
    <property type="match status" value="1"/>
</dbReference>
<protein>
    <submittedName>
        <fullName evidence="3">Alpha/beta hydrolase fold protein</fullName>
    </submittedName>
</protein>
<dbReference type="AlphaFoldDB" id="E3J9U9"/>
<dbReference type="InterPro" id="IPR000073">
    <property type="entry name" value="AB_hydrolase_1"/>
</dbReference>
<dbReference type="EMBL" id="CP002299">
    <property type="protein sequence ID" value="ADP78511.1"/>
    <property type="molecule type" value="Genomic_DNA"/>
</dbReference>
<dbReference type="InParanoid" id="E3J9U9"/>
<organism evidence="3 4">
    <name type="scientific">Pseudofrankia inefficax (strain DSM 45817 / CECT 9037 / DDB 130130 / EuI1c)</name>
    <name type="common">Frankia inefficax</name>
    <dbReference type="NCBI Taxonomy" id="298654"/>
    <lineage>
        <taxon>Bacteria</taxon>
        <taxon>Bacillati</taxon>
        <taxon>Actinomycetota</taxon>
        <taxon>Actinomycetes</taxon>
        <taxon>Frankiales</taxon>
        <taxon>Frankiaceae</taxon>
        <taxon>Pseudofrankia</taxon>
    </lineage>
</organism>
<dbReference type="Pfam" id="PF12697">
    <property type="entry name" value="Abhydrolase_6"/>
    <property type="match status" value="1"/>
</dbReference>
<dbReference type="GO" id="GO:0016787">
    <property type="term" value="F:hydrolase activity"/>
    <property type="evidence" value="ECO:0007669"/>
    <property type="project" value="UniProtKB-KW"/>
</dbReference>